<comment type="caution">
    <text evidence="8">The sequence shown here is derived from an EMBL/GenBank/DDBJ whole genome shotgun (WGS) entry which is preliminary data.</text>
</comment>
<dbReference type="InterPro" id="IPR002937">
    <property type="entry name" value="Amino_oxidase"/>
</dbReference>
<evidence type="ECO:0000313" key="9">
    <source>
        <dbReference type="Proteomes" id="UP001157911"/>
    </source>
</evidence>
<gene>
    <name evidence="8" type="ORF">SAMN06265339_0205</name>
</gene>
<evidence type="ECO:0000259" key="7">
    <source>
        <dbReference type="Pfam" id="PF01593"/>
    </source>
</evidence>
<evidence type="ECO:0000256" key="5">
    <source>
        <dbReference type="ARBA" id="ARBA00023133"/>
    </source>
</evidence>
<dbReference type="Pfam" id="PF01593">
    <property type="entry name" value="Amino_oxidase"/>
    <property type="match status" value="1"/>
</dbReference>
<comment type="catalytic activity">
    <reaction evidence="6">
        <text>coproporphyrinogen III + 3 O2 = coproporphyrin III + 3 H2O2</text>
        <dbReference type="Rhea" id="RHEA:43436"/>
        <dbReference type="ChEBI" id="CHEBI:15379"/>
        <dbReference type="ChEBI" id="CHEBI:16240"/>
        <dbReference type="ChEBI" id="CHEBI:57309"/>
        <dbReference type="ChEBI" id="CHEBI:131725"/>
        <dbReference type="EC" id="1.3.3.15"/>
    </reaction>
</comment>
<dbReference type="InterPro" id="IPR004572">
    <property type="entry name" value="Protoporphyrinogen_oxidase"/>
</dbReference>
<dbReference type="Gene3D" id="3.90.660.20">
    <property type="entry name" value="Protoporphyrinogen oxidase, mitochondrial, domain 2"/>
    <property type="match status" value="1"/>
</dbReference>
<dbReference type="PRINTS" id="PR00419">
    <property type="entry name" value="ADXRDTASE"/>
</dbReference>
<dbReference type="EMBL" id="FXUB01000001">
    <property type="protein sequence ID" value="SMP04296.1"/>
    <property type="molecule type" value="Genomic_DNA"/>
</dbReference>
<comment type="cofactor">
    <cofactor evidence="1 6">
        <name>FAD</name>
        <dbReference type="ChEBI" id="CHEBI:57692"/>
    </cofactor>
</comment>
<dbReference type="NCBIfam" id="TIGR00562">
    <property type="entry name" value="proto_IX_ox"/>
    <property type="match status" value="1"/>
</dbReference>
<comment type="subcellular location">
    <subcellularLocation>
        <location evidence="6">Cytoplasm</location>
    </subcellularLocation>
</comment>
<evidence type="ECO:0000256" key="1">
    <source>
        <dbReference type="ARBA" id="ARBA00001974"/>
    </source>
</evidence>
<feature type="domain" description="Amine oxidase" evidence="7">
    <location>
        <begin position="10"/>
        <end position="455"/>
    </location>
</feature>
<sequence>MKIAVIGAGISGLAVAFYLKQAGVEVKVFESEKQAGGKMRTVYENGYIIETGPNGFLDGKPYTLNLVKALGIEDRLYRSSDKARKRFIYTNGRLVRLPENPIAFLSSYLLSWKGKLRLVGEFFVPPKKDLSDETLGDFARRRIGEEALEKLLDPMVAGIFAGDPDRMSLKAAFPAIFYLERQYGGLIKGLIAKMKEAKKKGTKSSGPAGPGGVLTSFKHGVNDLIDALTEKLGKSIETETPVTRVEKTSNKWKVTYMKNGEKKEEVFDKLIMSTPSYVAAKLLKTVNEELSDLLSQIEYSPISVVTLGFEKKGLGHNLDGFGFLVPRKEGRKILGALWDSSVFPNRAPEGKALIRVMIGGARQPELALLDDEELLKISLKELRRIMKIRHYPETVKIFKHEKGIPHYTLGHCERVDRIFQIAENLGNLYFCNNAYRGVGVNDCTKLAEETAQKILKGR</sequence>
<evidence type="ECO:0000256" key="4">
    <source>
        <dbReference type="ARBA" id="ARBA00023002"/>
    </source>
</evidence>
<dbReference type="Gene3D" id="3.50.50.60">
    <property type="entry name" value="FAD/NAD(P)-binding domain"/>
    <property type="match status" value="1"/>
</dbReference>
<accession>A0ABY1N9R5</accession>
<proteinExistence type="inferred from homology"/>
<dbReference type="PANTHER" id="PTHR42923:SF3">
    <property type="entry name" value="PROTOPORPHYRINOGEN OXIDASE"/>
    <property type="match status" value="1"/>
</dbReference>
<evidence type="ECO:0000256" key="2">
    <source>
        <dbReference type="ARBA" id="ARBA00022630"/>
    </source>
</evidence>
<comment type="function">
    <text evidence="6">Involved in coproporphyrin-dependent heme b biosynthesis. Catalyzes the oxidation of coproporphyrinogen III to coproporphyrin III.</text>
</comment>
<comment type="similarity">
    <text evidence="6">Belongs to the protoporphyrinogen/coproporphyrinogen oxidase family. Coproporphyrinogen III oxidase subfamily.</text>
</comment>
<name>A0ABY1N9R5_9BACT</name>
<keyword evidence="5 6" id="KW-0350">Heme biosynthesis</keyword>
<dbReference type="SUPFAM" id="SSF54373">
    <property type="entry name" value="FAD-linked reductases, C-terminal domain"/>
    <property type="match status" value="1"/>
</dbReference>
<keyword evidence="3 6" id="KW-0274">FAD</keyword>
<organism evidence="8 9">
    <name type="scientific">Desulfurobacterium pacificum</name>
    <dbReference type="NCBI Taxonomy" id="240166"/>
    <lineage>
        <taxon>Bacteria</taxon>
        <taxon>Pseudomonadati</taxon>
        <taxon>Aquificota</taxon>
        <taxon>Aquificia</taxon>
        <taxon>Desulfurobacteriales</taxon>
        <taxon>Desulfurobacteriaceae</taxon>
        <taxon>Desulfurobacterium</taxon>
    </lineage>
</organism>
<dbReference type="InterPro" id="IPR036188">
    <property type="entry name" value="FAD/NAD-bd_sf"/>
</dbReference>
<evidence type="ECO:0000256" key="6">
    <source>
        <dbReference type="RuleBase" id="RU364052"/>
    </source>
</evidence>
<keyword evidence="9" id="KW-1185">Reference proteome</keyword>
<dbReference type="InterPro" id="IPR050464">
    <property type="entry name" value="Zeta_carotene_desat/Oxidored"/>
</dbReference>
<evidence type="ECO:0000313" key="8">
    <source>
        <dbReference type="EMBL" id="SMP04296.1"/>
    </source>
</evidence>
<keyword evidence="6" id="KW-0963">Cytoplasm</keyword>
<keyword evidence="2 6" id="KW-0285">Flavoprotein</keyword>
<comment type="pathway">
    <text evidence="6">Porphyrin-containing compound metabolism; protoheme biosynthesis.</text>
</comment>
<reference evidence="8 9" key="1">
    <citation type="submission" date="2017-05" db="EMBL/GenBank/DDBJ databases">
        <authorList>
            <person name="Varghese N."/>
            <person name="Submissions S."/>
        </authorList>
    </citation>
    <scope>NUCLEOTIDE SEQUENCE [LARGE SCALE GENOMIC DNA]</scope>
    <source>
        <strain evidence="8 9">DSM 15522</strain>
    </source>
</reference>
<dbReference type="Proteomes" id="UP001157911">
    <property type="component" value="Unassembled WGS sequence"/>
</dbReference>
<keyword evidence="4 6" id="KW-0560">Oxidoreductase</keyword>
<dbReference type="RefSeq" id="WP_283399715.1">
    <property type="nucleotide sequence ID" value="NZ_FXUB01000001.1"/>
</dbReference>
<dbReference type="EC" id="1.3.3.15" evidence="6"/>
<dbReference type="SUPFAM" id="SSF51905">
    <property type="entry name" value="FAD/NAD(P)-binding domain"/>
    <property type="match status" value="1"/>
</dbReference>
<evidence type="ECO:0000256" key="3">
    <source>
        <dbReference type="ARBA" id="ARBA00022827"/>
    </source>
</evidence>
<dbReference type="Gene3D" id="1.10.3110.10">
    <property type="entry name" value="protoporphyrinogen ix oxidase, domain 3"/>
    <property type="match status" value="1"/>
</dbReference>
<protein>
    <recommendedName>
        <fullName evidence="6">Coproporphyrinogen III oxidase</fullName>
        <ecNumber evidence="6">1.3.3.15</ecNumber>
    </recommendedName>
</protein>
<dbReference type="PANTHER" id="PTHR42923">
    <property type="entry name" value="PROTOPORPHYRINOGEN OXIDASE"/>
    <property type="match status" value="1"/>
</dbReference>